<feature type="transmembrane region" description="Helical" evidence="2">
    <location>
        <begin position="6"/>
        <end position="24"/>
    </location>
</feature>
<accession>A0ABR8CQT8</accession>
<protein>
    <submittedName>
        <fullName evidence="3">Uncharacterized protein</fullName>
    </submittedName>
</protein>
<evidence type="ECO:0000256" key="1">
    <source>
        <dbReference type="SAM" id="MobiDB-lite"/>
    </source>
</evidence>
<comment type="caution">
    <text evidence="3">The sequence shown here is derived from an EMBL/GenBank/DDBJ whole genome shotgun (WGS) entry which is preliminary data.</text>
</comment>
<keyword evidence="2" id="KW-1133">Transmembrane helix</keyword>
<evidence type="ECO:0000313" key="3">
    <source>
        <dbReference type="EMBL" id="MBD2344547.1"/>
    </source>
</evidence>
<organism evidence="3 4">
    <name type="scientific">Anabaena subtropica FACHB-260</name>
    <dbReference type="NCBI Taxonomy" id="2692884"/>
    <lineage>
        <taxon>Bacteria</taxon>
        <taxon>Bacillati</taxon>
        <taxon>Cyanobacteriota</taxon>
        <taxon>Cyanophyceae</taxon>
        <taxon>Nostocales</taxon>
        <taxon>Nostocaceae</taxon>
        <taxon>Anabaena</taxon>
    </lineage>
</organism>
<dbReference type="RefSeq" id="WP_190406997.1">
    <property type="nucleotide sequence ID" value="NZ_JACJRF010000013.1"/>
</dbReference>
<evidence type="ECO:0000313" key="4">
    <source>
        <dbReference type="Proteomes" id="UP000607281"/>
    </source>
</evidence>
<reference evidence="3 4" key="1">
    <citation type="journal article" date="2020" name="ISME J.">
        <title>Comparative genomics reveals insights into cyanobacterial evolution and habitat adaptation.</title>
        <authorList>
            <person name="Chen M.Y."/>
            <person name="Teng W.K."/>
            <person name="Zhao L."/>
            <person name="Hu C.X."/>
            <person name="Zhou Y.K."/>
            <person name="Han B.P."/>
            <person name="Song L.R."/>
            <person name="Shu W.S."/>
        </authorList>
    </citation>
    <scope>NUCLEOTIDE SEQUENCE [LARGE SCALE GENOMIC DNA]</scope>
    <source>
        <strain evidence="3 4">FACHB-260</strain>
    </source>
</reference>
<keyword evidence="4" id="KW-1185">Reference proteome</keyword>
<evidence type="ECO:0000256" key="2">
    <source>
        <dbReference type="SAM" id="Phobius"/>
    </source>
</evidence>
<feature type="region of interest" description="Disordered" evidence="1">
    <location>
        <begin position="32"/>
        <end position="60"/>
    </location>
</feature>
<keyword evidence="2" id="KW-0472">Membrane</keyword>
<dbReference type="Proteomes" id="UP000607281">
    <property type="component" value="Unassembled WGS sequence"/>
</dbReference>
<keyword evidence="2" id="KW-0812">Transmembrane</keyword>
<dbReference type="EMBL" id="JACJRF010000013">
    <property type="protein sequence ID" value="MBD2344547.1"/>
    <property type="molecule type" value="Genomic_DNA"/>
</dbReference>
<proteinExistence type="predicted"/>
<feature type="compositionally biased region" description="Polar residues" evidence="1">
    <location>
        <begin position="32"/>
        <end position="53"/>
    </location>
</feature>
<sequence length="60" mass="6433">MNLIDGILLTLVNAIVCIALPKLLSVIQSQKKPQNNLPKQSAINSQDSSSNIPNYVDVAS</sequence>
<gene>
    <name evidence="3" type="ORF">H6G18_10340</name>
</gene>
<name>A0ABR8CQT8_9NOST</name>